<evidence type="ECO:0000256" key="3">
    <source>
        <dbReference type="ARBA" id="ARBA00022692"/>
    </source>
</evidence>
<comment type="similarity">
    <text evidence="6">Belongs to the ThrE exporter (TC 2.A.79) family.</text>
</comment>
<dbReference type="InterPro" id="IPR050539">
    <property type="entry name" value="ThrE_Dicarb/AminoAcid_Exp"/>
</dbReference>
<accession>A0A2M8P2I0</accession>
<reference evidence="9 10" key="1">
    <citation type="submission" date="2017-11" db="EMBL/GenBank/DDBJ databases">
        <title>Evolution of Phototrophy in the Chloroflexi Phylum Driven by Horizontal Gene Transfer.</title>
        <authorList>
            <person name="Ward L.M."/>
            <person name="Hemp J."/>
            <person name="Shih P.M."/>
            <person name="Mcglynn S.E."/>
            <person name="Fischer W."/>
        </authorList>
    </citation>
    <scope>NUCLEOTIDE SEQUENCE [LARGE SCALE GENOMIC DNA]</scope>
    <source>
        <strain evidence="9">CP2_2F</strain>
    </source>
</reference>
<evidence type="ECO:0000256" key="7">
    <source>
        <dbReference type="SAM" id="Phobius"/>
    </source>
</evidence>
<dbReference type="PANTHER" id="PTHR34390:SF2">
    <property type="entry name" value="SUCCINATE TRANSPORTER SUBUNIT YJJP-RELATED"/>
    <property type="match status" value="1"/>
</dbReference>
<evidence type="ECO:0000313" key="10">
    <source>
        <dbReference type="Proteomes" id="UP000228921"/>
    </source>
</evidence>
<comment type="caution">
    <text evidence="9">The sequence shown here is derived from an EMBL/GenBank/DDBJ whole genome shotgun (WGS) entry which is preliminary data.</text>
</comment>
<dbReference type="GO" id="GO:0015744">
    <property type="term" value="P:succinate transport"/>
    <property type="evidence" value="ECO:0007669"/>
    <property type="project" value="TreeGrafter"/>
</dbReference>
<evidence type="ECO:0000256" key="4">
    <source>
        <dbReference type="ARBA" id="ARBA00022989"/>
    </source>
</evidence>
<comment type="subcellular location">
    <subcellularLocation>
        <location evidence="1">Cell membrane</location>
        <topology evidence="1">Multi-pass membrane protein</topology>
    </subcellularLocation>
</comment>
<protein>
    <recommendedName>
        <fullName evidence="8">Threonine/serine exporter-like N-terminal domain-containing protein</fullName>
    </recommendedName>
</protein>
<organism evidence="9 10">
    <name type="scientific">Candidatus Thermofonsia Clade 1 bacterium</name>
    <dbReference type="NCBI Taxonomy" id="2364210"/>
    <lineage>
        <taxon>Bacteria</taxon>
        <taxon>Bacillati</taxon>
        <taxon>Chloroflexota</taxon>
        <taxon>Candidatus Thermofontia</taxon>
        <taxon>Candidatus Thermofonsia Clade 1</taxon>
    </lineage>
</organism>
<feature type="transmembrane region" description="Helical" evidence="7">
    <location>
        <begin position="129"/>
        <end position="147"/>
    </location>
</feature>
<dbReference type="PANTHER" id="PTHR34390">
    <property type="entry name" value="UPF0442 PROTEIN YJJB-RELATED"/>
    <property type="match status" value="1"/>
</dbReference>
<keyword evidence="3 7" id="KW-0812">Transmembrane</keyword>
<feature type="transmembrane region" description="Helical" evidence="7">
    <location>
        <begin position="178"/>
        <end position="196"/>
    </location>
</feature>
<feature type="transmembrane region" description="Helical" evidence="7">
    <location>
        <begin position="216"/>
        <end position="237"/>
    </location>
</feature>
<sequence>MSRAIRHYQRTFTQTELAAALQAVLRMGVLVLRSGAASFRTQEVMERCAAALGIERLEAYVTPTGIIASAYSSGEHRTQIKQVRGLAVDMNRVIQLELLSRTLPQGIEVAELHKRIDEIEAQGMLYPRWIVAIMVGLACGAFSVIIGGNILEFAAAFGGAATAQTLRMALIKRHFSPVPIVVICAAVATGVCYTLLRLFAPLYTLLNVQASLQNGVIASVLLLVPGVPLITALLDLVNLDLVSGLSRGIYAVMILVCIAIGMLPILLVTGFSIV</sequence>
<dbReference type="AlphaFoldDB" id="A0A2M8P2I0"/>
<evidence type="ECO:0000256" key="2">
    <source>
        <dbReference type="ARBA" id="ARBA00022475"/>
    </source>
</evidence>
<gene>
    <name evidence="9" type="ORF">CUN51_02125</name>
</gene>
<name>A0A2M8P2I0_9CHLR</name>
<keyword evidence="5 7" id="KW-0472">Membrane</keyword>
<dbReference type="Pfam" id="PF06738">
    <property type="entry name" value="ThrE"/>
    <property type="match status" value="1"/>
</dbReference>
<dbReference type="InterPro" id="IPR010619">
    <property type="entry name" value="ThrE-like_N"/>
</dbReference>
<evidence type="ECO:0000313" key="9">
    <source>
        <dbReference type="EMBL" id="PJF31760.1"/>
    </source>
</evidence>
<keyword evidence="2" id="KW-1003">Cell membrane</keyword>
<keyword evidence="4 7" id="KW-1133">Transmembrane helix</keyword>
<evidence type="ECO:0000256" key="5">
    <source>
        <dbReference type="ARBA" id="ARBA00023136"/>
    </source>
</evidence>
<evidence type="ECO:0000256" key="6">
    <source>
        <dbReference type="ARBA" id="ARBA00034125"/>
    </source>
</evidence>
<feature type="transmembrane region" description="Helical" evidence="7">
    <location>
        <begin position="249"/>
        <end position="273"/>
    </location>
</feature>
<dbReference type="EMBL" id="PGTK01000002">
    <property type="protein sequence ID" value="PJF31760.1"/>
    <property type="molecule type" value="Genomic_DNA"/>
</dbReference>
<dbReference type="Proteomes" id="UP000228921">
    <property type="component" value="Unassembled WGS sequence"/>
</dbReference>
<evidence type="ECO:0000256" key="1">
    <source>
        <dbReference type="ARBA" id="ARBA00004651"/>
    </source>
</evidence>
<proteinExistence type="inferred from homology"/>
<dbReference type="GO" id="GO:0022857">
    <property type="term" value="F:transmembrane transporter activity"/>
    <property type="evidence" value="ECO:0007669"/>
    <property type="project" value="InterPro"/>
</dbReference>
<evidence type="ECO:0000259" key="8">
    <source>
        <dbReference type="Pfam" id="PF06738"/>
    </source>
</evidence>
<dbReference type="GO" id="GO:0005886">
    <property type="term" value="C:plasma membrane"/>
    <property type="evidence" value="ECO:0007669"/>
    <property type="project" value="UniProtKB-SubCell"/>
</dbReference>
<feature type="domain" description="Threonine/serine exporter-like N-terminal" evidence="8">
    <location>
        <begin position="23"/>
        <end position="263"/>
    </location>
</feature>